<evidence type="ECO:0000313" key="2">
    <source>
        <dbReference type="Proteomes" id="UP000510869"/>
    </source>
</evidence>
<accession>A0A7D6CSJ1</accession>
<reference evidence="1 2" key="1">
    <citation type="submission" date="2020-07" db="EMBL/GenBank/DDBJ databases">
        <title>Natrinema (YPL30) sp. nov. and Haloterrigena xxxxxx (YPL8) sp. nov., isolated from a salt mine.</title>
        <authorList>
            <person name="Cui H."/>
        </authorList>
    </citation>
    <scope>NUCLEOTIDE SEQUENCE [LARGE SCALE GENOMIC DNA]</scope>
    <source>
        <strain evidence="1 2">YPL13</strain>
    </source>
</reference>
<evidence type="ECO:0000313" key="1">
    <source>
        <dbReference type="EMBL" id="QLK27010.1"/>
    </source>
</evidence>
<keyword evidence="2" id="KW-1185">Reference proteome</keyword>
<dbReference type="EMBL" id="CP059154">
    <property type="protein sequence ID" value="QLK27010.1"/>
    <property type="molecule type" value="Genomic_DNA"/>
</dbReference>
<dbReference type="GeneID" id="56142582"/>
<protein>
    <submittedName>
        <fullName evidence="1">Uncharacterized protein</fullName>
    </submittedName>
</protein>
<dbReference type="AlphaFoldDB" id="A0A7D6CSJ1"/>
<dbReference type="KEGG" id="nay:HYG81_05215"/>
<organism evidence="1 2">
    <name type="scientific">Natrinema zhouii</name>
    <dbReference type="NCBI Taxonomy" id="1710539"/>
    <lineage>
        <taxon>Archaea</taxon>
        <taxon>Methanobacteriati</taxon>
        <taxon>Methanobacteriota</taxon>
        <taxon>Stenosarchaea group</taxon>
        <taxon>Halobacteria</taxon>
        <taxon>Halobacteriales</taxon>
        <taxon>Natrialbaceae</taxon>
        <taxon>Natrinema</taxon>
    </lineage>
</organism>
<name>A0A7D6CSJ1_9EURY</name>
<sequence>MVSGRHVFEEVDASGIEAVKASVDASTEFNDVYVTDDEVYVLKHALSDERRTGGLRTRKMARAVGTAISELSVQGKIVGLRPVEEITPTAVQLDEAHYFSDAIEASFVDGDPRDESTDAVVYVLPTSDDISRERVISDLRTVSGVRYAVPDDVRIVDNESAIPEPDFS</sequence>
<dbReference type="Proteomes" id="UP000510869">
    <property type="component" value="Chromosome"/>
</dbReference>
<dbReference type="RefSeq" id="WP_180842178.1">
    <property type="nucleotide sequence ID" value="NZ_CP059154.1"/>
</dbReference>
<proteinExistence type="predicted"/>
<gene>
    <name evidence="1" type="ORF">HYG81_05215</name>
</gene>